<feature type="region of interest" description="Disordered" evidence="1">
    <location>
        <begin position="130"/>
        <end position="177"/>
    </location>
</feature>
<feature type="compositionally biased region" description="Polar residues" evidence="1">
    <location>
        <begin position="140"/>
        <end position="150"/>
    </location>
</feature>
<feature type="region of interest" description="Disordered" evidence="1">
    <location>
        <begin position="70"/>
        <end position="96"/>
    </location>
</feature>
<feature type="region of interest" description="Disordered" evidence="1">
    <location>
        <begin position="1"/>
        <end position="42"/>
    </location>
</feature>
<evidence type="ECO:0000313" key="2">
    <source>
        <dbReference type="Proteomes" id="UP000695000"/>
    </source>
</evidence>
<name>A0ABM1M5M5_NICVS</name>
<accession>A0ABM1M5M5</accession>
<dbReference type="RefSeq" id="XP_017769875.1">
    <property type="nucleotide sequence ID" value="XM_017914386.1"/>
</dbReference>
<evidence type="ECO:0000313" key="4">
    <source>
        <dbReference type="RefSeq" id="XP_017769883.1"/>
    </source>
</evidence>
<feature type="compositionally biased region" description="Pro residues" evidence="1">
    <location>
        <begin position="84"/>
        <end position="93"/>
    </location>
</feature>
<keyword evidence="2" id="KW-1185">Reference proteome</keyword>
<feature type="compositionally biased region" description="Polar residues" evidence="1">
    <location>
        <begin position="239"/>
        <end position="258"/>
    </location>
</feature>
<evidence type="ECO:0000313" key="3">
    <source>
        <dbReference type="RefSeq" id="XP_017769875.1"/>
    </source>
</evidence>
<sequence length="266" mass="29217">MDSAAGTLGRRGPKSNTGMRRQRSLEWRQERGYSSSEEEITTRPVDSHVFASLLAQAQQEYHCIDRSYRSDDTEDAVTTDNPTTPFPTPPPTVMSPRSPLPLHRQASPFPLENTNSRRIIYATPQDRLRGNNGEVVYGSNKKTLSNNTLGRSGRRHRSATGAGGMTSSSSATSCNSCTDSGRNDITYHGEPQQRLCLNNDVNEESPPEPAPPEVPPRGPSLHAATLRRRADYNLPVGEASQNGQQESQFLSQGGQLISNRKRLSSL</sequence>
<feature type="compositionally biased region" description="Pro residues" evidence="1">
    <location>
        <begin position="207"/>
        <end position="218"/>
    </location>
</feature>
<reference evidence="3 4" key="1">
    <citation type="submission" date="2025-05" db="UniProtKB">
        <authorList>
            <consortium name="RefSeq"/>
        </authorList>
    </citation>
    <scope>IDENTIFICATION</scope>
    <source>
        <tissue evidence="3 4">Whole Larva</tissue>
    </source>
</reference>
<dbReference type="RefSeq" id="XP_017769883.1">
    <property type="nucleotide sequence ID" value="XM_017914394.1"/>
</dbReference>
<dbReference type="GeneID" id="108557738"/>
<evidence type="ECO:0000313" key="6">
    <source>
        <dbReference type="RefSeq" id="XP_017769899.1"/>
    </source>
</evidence>
<dbReference type="RefSeq" id="XP_017769892.1">
    <property type="nucleotide sequence ID" value="XM_017914403.1"/>
</dbReference>
<evidence type="ECO:0000256" key="1">
    <source>
        <dbReference type="SAM" id="MobiDB-lite"/>
    </source>
</evidence>
<dbReference type="RefSeq" id="XP_017769899.1">
    <property type="nucleotide sequence ID" value="XM_017914410.1"/>
</dbReference>
<dbReference type="Proteomes" id="UP000695000">
    <property type="component" value="Unplaced"/>
</dbReference>
<organism evidence="2 3">
    <name type="scientific">Nicrophorus vespilloides</name>
    <name type="common">Boreal carrion beetle</name>
    <dbReference type="NCBI Taxonomy" id="110193"/>
    <lineage>
        <taxon>Eukaryota</taxon>
        <taxon>Metazoa</taxon>
        <taxon>Ecdysozoa</taxon>
        <taxon>Arthropoda</taxon>
        <taxon>Hexapoda</taxon>
        <taxon>Insecta</taxon>
        <taxon>Pterygota</taxon>
        <taxon>Neoptera</taxon>
        <taxon>Endopterygota</taxon>
        <taxon>Coleoptera</taxon>
        <taxon>Polyphaga</taxon>
        <taxon>Staphyliniformia</taxon>
        <taxon>Silphidae</taxon>
        <taxon>Nicrophorinae</taxon>
        <taxon>Nicrophorus</taxon>
    </lineage>
</organism>
<protein>
    <submittedName>
        <fullName evidence="3 4">Uncharacterized protein LOC108557738</fullName>
    </submittedName>
</protein>
<proteinExistence type="predicted"/>
<gene>
    <name evidence="3 4 5 6" type="primary">LOC108557738</name>
</gene>
<evidence type="ECO:0000313" key="5">
    <source>
        <dbReference type="RefSeq" id="XP_017769892.1"/>
    </source>
</evidence>
<feature type="region of interest" description="Disordered" evidence="1">
    <location>
        <begin position="199"/>
        <end position="266"/>
    </location>
</feature>